<evidence type="ECO:0000313" key="1">
    <source>
        <dbReference type="EMBL" id="KAJ8646385.1"/>
    </source>
</evidence>
<keyword evidence="2" id="KW-1185">Reference proteome</keyword>
<protein>
    <submittedName>
        <fullName evidence="1">Uncharacterized protein</fullName>
    </submittedName>
</protein>
<evidence type="ECO:0000313" key="2">
    <source>
        <dbReference type="Proteomes" id="UP001234297"/>
    </source>
</evidence>
<reference evidence="1 2" key="1">
    <citation type="journal article" date="2022" name="Hortic Res">
        <title>A haplotype resolved chromosomal level avocado genome allows analysis of novel avocado genes.</title>
        <authorList>
            <person name="Nath O."/>
            <person name="Fletcher S.J."/>
            <person name="Hayward A."/>
            <person name="Shaw L.M."/>
            <person name="Masouleh A.K."/>
            <person name="Furtado A."/>
            <person name="Henry R.J."/>
            <person name="Mitter N."/>
        </authorList>
    </citation>
    <scope>NUCLEOTIDE SEQUENCE [LARGE SCALE GENOMIC DNA]</scope>
    <source>
        <strain evidence="2">cv. Hass</strain>
    </source>
</reference>
<accession>A0ACC2MLW1</accession>
<dbReference type="Proteomes" id="UP001234297">
    <property type="component" value="Chromosome 2"/>
</dbReference>
<comment type="caution">
    <text evidence="1">The sequence shown here is derived from an EMBL/GenBank/DDBJ whole genome shotgun (WGS) entry which is preliminary data.</text>
</comment>
<gene>
    <name evidence="1" type="ORF">MRB53_008133</name>
</gene>
<name>A0ACC2MLW1_PERAE</name>
<sequence>MDIVARSRSRGRRRSRSGVAAITVALRGSGFHRGRGREQRAMDLMSEVVVSAAQIGEREEQQGLLVALYYRLLTMTAAAWHKQWTMAVSLLGASFLSFRDNVRLNRPFSASPNRKTSLTLASSVLQRNLQPKSARVSSSIMEEEEHASPSTDNKGCCTIANGEDGGMALNYKDAPDHAILHVSFLPPKSKMKENQPHTYVSLTVAICKEFKTIPDVDYDTPKFPEIDNPNKEGRNNQSSRRFEG</sequence>
<organism evidence="1 2">
    <name type="scientific">Persea americana</name>
    <name type="common">Avocado</name>
    <dbReference type="NCBI Taxonomy" id="3435"/>
    <lineage>
        <taxon>Eukaryota</taxon>
        <taxon>Viridiplantae</taxon>
        <taxon>Streptophyta</taxon>
        <taxon>Embryophyta</taxon>
        <taxon>Tracheophyta</taxon>
        <taxon>Spermatophyta</taxon>
        <taxon>Magnoliopsida</taxon>
        <taxon>Magnoliidae</taxon>
        <taxon>Laurales</taxon>
        <taxon>Lauraceae</taxon>
        <taxon>Persea</taxon>
    </lineage>
</organism>
<proteinExistence type="predicted"/>
<dbReference type="EMBL" id="CM056810">
    <property type="protein sequence ID" value="KAJ8646385.1"/>
    <property type="molecule type" value="Genomic_DNA"/>
</dbReference>